<name>E7RLQ6_9BACT</name>
<sequence>MRILIVNTSERTGGAAVASGRLMNALNNNGVKAKMLVRDKESDHITVVGLRHSLLQEWHFLWERWCIFCHLHFSRKHLFEVDIANTGTNITTLPEFKEADVIHLEWINQGMLSLNDIHKIIAKGKAVVWTMHDLWPATAICHYARMCSSFKTECHRCRLLPGGGSNNDLSKRVWRRKAAVYRNSNIHFVACSRWLEQQAKQSRLLQGMHVTSIPNPIDTNIYHPLDKQEARLSARLPVDGRRIILFVSQRVTDERKGMAYFIEAIERLVVVYPAIKERLIVAVLGGHAEDIAGKLALPVYPLGYVNDEKKIVSVYNSADVFVLPSLEDNLPNTIMEAMACGVPCVGFDVGGIPEMIDHETNGYVARSKDSEDLMKGIHWVLGDKTDYALLCRKAVQKVNSAYSQHSVALKYIEVYNQAMAFKRYHI</sequence>
<dbReference type="RefSeq" id="WP_004368701.1">
    <property type="nucleotide sequence ID" value="NZ_GL833119.1"/>
</dbReference>
<dbReference type="EMBL" id="AEPE02000002">
    <property type="protein sequence ID" value="EFZ37687.1"/>
    <property type="molecule type" value="Genomic_DNA"/>
</dbReference>
<dbReference type="GO" id="GO:0016757">
    <property type="term" value="F:glycosyltransferase activity"/>
    <property type="evidence" value="ECO:0007669"/>
    <property type="project" value="UniProtKB-KW"/>
</dbReference>
<dbReference type="CDD" id="cd03825">
    <property type="entry name" value="GT4_WcaC-like"/>
    <property type="match status" value="1"/>
</dbReference>
<keyword evidence="2" id="KW-1185">Reference proteome</keyword>
<dbReference type="EC" id="2.4.-.-" evidence="1"/>
<proteinExistence type="predicted"/>
<keyword evidence="1" id="KW-0808">Transferase</keyword>
<dbReference type="Proteomes" id="UP000005580">
    <property type="component" value="Unassembled WGS sequence"/>
</dbReference>
<comment type="caution">
    <text evidence="1">The sequence shown here is derived from an EMBL/GenBank/DDBJ whole genome shotgun (WGS) entry which is preliminary data.</text>
</comment>
<dbReference type="Gene3D" id="3.40.50.2000">
    <property type="entry name" value="Glycogen Phosphorylase B"/>
    <property type="match status" value="2"/>
</dbReference>
<reference evidence="1" key="1">
    <citation type="submission" date="2011-01" db="EMBL/GenBank/DDBJ databases">
        <authorList>
            <person name="Muzny D."/>
            <person name="Qin X."/>
            <person name="Buhay C."/>
            <person name="Dugan-Rocha S."/>
            <person name="Ding Y."/>
            <person name="Chen G."/>
            <person name="Hawes A."/>
            <person name="Holder M."/>
            <person name="Jhangiani S."/>
            <person name="Johnson A."/>
            <person name="Khan Z."/>
            <person name="Li Z."/>
            <person name="Liu W."/>
            <person name="Liu X."/>
            <person name="Perez L."/>
            <person name="Shen H."/>
            <person name="Wang Q."/>
            <person name="Watt J."/>
            <person name="Xi L."/>
            <person name="Xin Y."/>
            <person name="Zhou J."/>
            <person name="Deng J."/>
            <person name="Jiang H."/>
            <person name="Liu Y."/>
            <person name="Qu J."/>
            <person name="Song X.-Z."/>
            <person name="Zhang L."/>
            <person name="Villasana D."/>
            <person name="Johnson A."/>
            <person name="Liu J."/>
            <person name="Liyanage D."/>
            <person name="Lorensuhewa L."/>
            <person name="Robinson T."/>
            <person name="Song A."/>
            <person name="Song B.-B."/>
            <person name="Dinh H."/>
            <person name="Thornton R."/>
            <person name="Coyle M."/>
            <person name="Francisco L."/>
            <person name="Jackson L."/>
            <person name="Javaid M."/>
            <person name="Korchina V."/>
            <person name="Kovar C."/>
            <person name="Mata R."/>
            <person name="Mathew T."/>
            <person name="Ngo R."/>
            <person name="Nguyen L."/>
            <person name="Nguyen N."/>
            <person name="Okwuonu G."/>
            <person name="Ongeri F."/>
            <person name="Pham C."/>
            <person name="Simmons D."/>
            <person name="Wilczek-Boney K."/>
            <person name="Hale W."/>
            <person name="Jakkamsetti A."/>
            <person name="Pham P."/>
            <person name="Ruth R."/>
            <person name="San Lucas F."/>
            <person name="Warren J."/>
            <person name="Zhang J."/>
            <person name="Zhao Z."/>
            <person name="Zhou C."/>
            <person name="Zhu D."/>
            <person name="Lee S."/>
            <person name="Bess C."/>
            <person name="Blankenburg K."/>
            <person name="Forbes L."/>
            <person name="Fu Q."/>
            <person name="Gubbala S."/>
            <person name="Hirani K."/>
            <person name="Jayaseelan J.C."/>
            <person name="Lara F."/>
            <person name="Munidasa M."/>
            <person name="Palculict T."/>
            <person name="Patil S."/>
            <person name="Pu L.-L."/>
            <person name="Saada N."/>
            <person name="Tang L."/>
            <person name="Weissenberger G."/>
            <person name="Zhu Y."/>
            <person name="Hemphill L."/>
            <person name="Shang Y."/>
            <person name="Youmans B."/>
            <person name="Ayvaz T."/>
            <person name="Ross M."/>
            <person name="Santibanez J."/>
            <person name="Aqrawi P."/>
            <person name="Gross S."/>
            <person name="Joshi V."/>
            <person name="Fowler G."/>
            <person name="Nazareth L."/>
            <person name="Reid J."/>
            <person name="Worley K."/>
            <person name="Petrosino J."/>
            <person name="Highlander S."/>
            <person name="Gibbs R."/>
        </authorList>
    </citation>
    <scope>NUCLEOTIDE SEQUENCE [LARGE SCALE GENOMIC DNA]</scope>
    <source>
        <strain evidence="1">ATCC 33269</strain>
    </source>
</reference>
<dbReference type="eggNOG" id="COG0297">
    <property type="taxonomic scope" value="Bacteria"/>
</dbReference>
<dbReference type="PANTHER" id="PTHR12526:SF637">
    <property type="entry name" value="GLYCOSYLTRANSFERASE EPSF-RELATED"/>
    <property type="match status" value="1"/>
</dbReference>
<keyword evidence="1" id="KW-0328">Glycosyltransferase</keyword>
<accession>E7RLQ6</accession>
<dbReference type="HOGENOM" id="CLU_009583_28_2_10"/>
<dbReference type="Pfam" id="PF13692">
    <property type="entry name" value="Glyco_trans_1_4"/>
    <property type="match status" value="1"/>
</dbReference>
<evidence type="ECO:0000313" key="2">
    <source>
        <dbReference type="Proteomes" id="UP000005580"/>
    </source>
</evidence>
<evidence type="ECO:0000313" key="1">
    <source>
        <dbReference type="EMBL" id="EFZ37687.1"/>
    </source>
</evidence>
<protein>
    <submittedName>
        <fullName evidence="1">Glycosyltransferase, group 1 family protein</fullName>
        <ecNumber evidence="1">2.4.-.-</ecNumber>
    </submittedName>
</protein>
<dbReference type="AlphaFoldDB" id="E7RLQ6"/>
<dbReference type="STRING" id="28134.SAMN05444288_0785"/>
<dbReference type="SUPFAM" id="SSF53756">
    <property type="entry name" value="UDP-Glycosyltransferase/glycogen phosphorylase"/>
    <property type="match status" value="1"/>
</dbReference>
<dbReference type="PANTHER" id="PTHR12526">
    <property type="entry name" value="GLYCOSYLTRANSFERASE"/>
    <property type="match status" value="1"/>
</dbReference>
<organism evidence="1 2">
    <name type="scientific">Hoylesella oralis ATCC 33269</name>
    <dbReference type="NCBI Taxonomy" id="873533"/>
    <lineage>
        <taxon>Bacteria</taxon>
        <taxon>Pseudomonadati</taxon>
        <taxon>Bacteroidota</taxon>
        <taxon>Bacteroidia</taxon>
        <taxon>Bacteroidales</taxon>
        <taxon>Prevotellaceae</taxon>
        <taxon>Hoylesella</taxon>
    </lineage>
</organism>
<gene>
    <name evidence="1" type="ORF">HMPREF0663_10056</name>
</gene>